<dbReference type="EMBL" id="PQXM01000163">
    <property type="protein sequence ID" value="TGO76279.1"/>
    <property type="molecule type" value="Genomic_DNA"/>
</dbReference>
<keyword evidence="2" id="KW-1185">Reference proteome</keyword>
<proteinExistence type="predicted"/>
<comment type="caution">
    <text evidence="1">The sequence shown here is derived from an EMBL/GenBank/DDBJ whole genome shotgun (WGS) entry which is preliminary data.</text>
</comment>
<accession>A0A4Z1JR60</accession>
<evidence type="ECO:0000313" key="1">
    <source>
        <dbReference type="EMBL" id="TGO76279.1"/>
    </source>
</evidence>
<sequence length="227" mass="25814">MALFDITSMFFRMRTRVYKIAQAHTSSIRNVIAIFNAGRFQEWRKIRIKLFLYIAIDLDIDIDTLTKHSNKIKIIQFDISSILRLRETVLYCKIKSEDFVVQTNANVIIASMGVPAVFLFSISYHIGVITRFKSSHVSMFGYGYIHDYIPPASIDMRPITMRVEREPGSTAPLVVARFGKSKYAEPVLLMKSVPDMRLVSAVMPDVWSGVDSAAIDIMSRAVIMYSS</sequence>
<evidence type="ECO:0000313" key="2">
    <source>
        <dbReference type="Proteomes" id="UP000297229"/>
    </source>
</evidence>
<gene>
    <name evidence="1" type="ORF">BELL_0164g00080</name>
</gene>
<protein>
    <submittedName>
        <fullName evidence="1">Uncharacterized protein</fullName>
    </submittedName>
</protein>
<dbReference type="AlphaFoldDB" id="A0A4Z1JR60"/>
<reference evidence="1 2" key="1">
    <citation type="submission" date="2017-12" db="EMBL/GenBank/DDBJ databases">
        <title>Comparative genomics of Botrytis spp.</title>
        <authorList>
            <person name="Valero-Jimenez C.A."/>
            <person name="Tapia P."/>
            <person name="Veloso J."/>
            <person name="Silva-Moreno E."/>
            <person name="Staats M."/>
            <person name="Valdes J.H."/>
            <person name="Van Kan J.A.L."/>
        </authorList>
    </citation>
    <scope>NUCLEOTIDE SEQUENCE [LARGE SCALE GENOMIC DNA]</scope>
    <source>
        <strain evidence="1 2">Be9601</strain>
    </source>
</reference>
<name>A0A4Z1JR60_9HELO</name>
<dbReference type="Proteomes" id="UP000297229">
    <property type="component" value="Unassembled WGS sequence"/>
</dbReference>
<organism evidence="1 2">
    <name type="scientific">Botrytis elliptica</name>
    <dbReference type="NCBI Taxonomy" id="278938"/>
    <lineage>
        <taxon>Eukaryota</taxon>
        <taxon>Fungi</taxon>
        <taxon>Dikarya</taxon>
        <taxon>Ascomycota</taxon>
        <taxon>Pezizomycotina</taxon>
        <taxon>Leotiomycetes</taxon>
        <taxon>Helotiales</taxon>
        <taxon>Sclerotiniaceae</taxon>
        <taxon>Botrytis</taxon>
    </lineage>
</organism>